<feature type="compositionally biased region" description="Low complexity" evidence="1">
    <location>
        <begin position="27"/>
        <end position="44"/>
    </location>
</feature>
<accession>A0A418ZS95</accession>
<dbReference type="AlphaFoldDB" id="A0A418ZS95"/>
<keyword evidence="2" id="KW-0732">Signal</keyword>
<sequence>MIRALAALALLAVPAAAQDRPPERPEATAPAPDADTAGPAEALPFGPPPPPVWFTLAESDADHDACRLALMVLGTRYRQEAPVTDPDIRDCGIARPVRVSEILPGVALPAEPVMRCGTALSLAIWTRDFVRPAAAHLPDAPQLQGLATGPAYVCRDRVGTGDPEPRPSEHGYGNAIDVMGFDFGQDAPLQVQPRSGDGDPAEGFQRAVQSTACLLFTTVLGPGSNAAHDDHLHLDMADRASGWRLCE</sequence>
<keyword evidence="5" id="KW-1185">Reference proteome</keyword>
<feature type="domain" description="Extensin-like C-terminal" evidence="3">
    <location>
        <begin position="65"/>
        <end position="246"/>
    </location>
</feature>
<feature type="signal peptide" evidence="2">
    <location>
        <begin position="1"/>
        <end position="17"/>
    </location>
</feature>
<evidence type="ECO:0000313" key="5">
    <source>
        <dbReference type="Proteomes" id="UP000285530"/>
    </source>
</evidence>
<comment type="caution">
    <text evidence="4">The sequence shown here is derived from an EMBL/GenBank/DDBJ whole genome shotgun (WGS) entry which is preliminary data.</text>
</comment>
<evidence type="ECO:0000256" key="2">
    <source>
        <dbReference type="SAM" id="SignalP"/>
    </source>
</evidence>
<protein>
    <submittedName>
        <fullName evidence="4">Extensin</fullName>
    </submittedName>
</protein>
<feature type="chain" id="PRO_5019481568" evidence="2">
    <location>
        <begin position="18"/>
        <end position="247"/>
    </location>
</feature>
<dbReference type="RefSeq" id="WP_119887202.1">
    <property type="nucleotide sequence ID" value="NZ_CP067169.1"/>
</dbReference>
<evidence type="ECO:0000313" key="4">
    <source>
        <dbReference type="EMBL" id="RJK99636.1"/>
    </source>
</evidence>
<proteinExistence type="predicted"/>
<evidence type="ECO:0000259" key="3">
    <source>
        <dbReference type="Pfam" id="PF06904"/>
    </source>
</evidence>
<dbReference type="InterPro" id="IPR009683">
    <property type="entry name" value="Extensin-like_C"/>
</dbReference>
<organism evidence="4 5">
    <name type="scientific">Paracoccus aestuarii</name>
    <dbReference type="NCBI Taxonomy" id="453842"/>
    <lineage>
        <taxon>Bacteria</taxon>
        <taxon>Pseudomonadati</taxon>
        <taxon>Pseudomonadota</taxon>
        <taxon>Alphaproteobacteria</taxon>
        <taxon>Rhodobacterales</taxon>
        <taxon>Paracoccaceae</taxon>
        <taxon>Paracoccus</taxon>
    </lineage>
</organism>
<dbReference type="EMBL" id="QZEV01000090">
    <property type="protein sequence ID" value="RJK99636.1"/>
    <property type="molecule type" value="Genomic_DNA"/>
</dbReference>
<reference evidence="4 5" key="1">
    <citation type="submission" date="2018-09" db="EMBL/GenBank/DDBJ databases">
        <title>Paracoccus onubensis nov. sp. a moderate halophilic bacterium isolated from Gruta de las Maravillas (Aracena, Spain).</title>
        <authorList>
            <person name="Jurado V."/>
            <person name="Gutierrez-Patricio S."/>
            <person name="Gonzalez-Pimentel J.L."/>
            <person name="Laiz L."/>
            <person name="Saiz-Jimenez C."/>
        </authorList>
    </citation>
    <scope>NUCLEOTIDE SEQUENCE [LARGE SCALE GENOMIC DNA]</scope>
    <source>
        <strain evidence="4 5">DSM 19484</strain>
    </source>
</reference>
<evidence type="ECO:0000256" key="1">
    <source>
        <dbReference type="SAM" id="MobiDB-lite"/>
    </source>
</evidence>
<name>A0A418ZS95_9RHOB</name>
<dbReference type="Pfam" id="PF06904">
    <property type="entry name" value="Extensin-like_C"/>
    <property type="match status" value="1"/>
</dbReference>
<feature type="region of interest" description="Disordered" evidence="1">
    <location>
        <begin position="16"/>
        <end position="51"/>
    </location>
</feature>
<dbReference type="Proteomes" id="UP000285530">
    <property type="component" value="Unassembled WGS sequence"/>
</dbReference>
<gene>
    <name evidence="4" type="ORF">D3P06_14350</name>
</gene>
<dbReference type="OrthoDB" id="9809788at2"/>